<comment type="pathway">
    <text evidence="1">Bacterial outer membrane biogenesis; LPS O-antigen biosynthesis.</text>
</comment>
<evidence type="ECO:0000313" key="5">
    <source>
        <dbReference type="Proteomes" id="UP001220395"/>
    </source>
</evidence>
<comment type="similarity">
    <text evidence="2">Belongs to the NAD(P)-dependent epimerase/dehydratase family.</text>
</comment>
<dbReference type="Pfam" id="PF01370">
    <property type="entry name" value="Epimerase"/>
    <property type="match status" value="1"/>
</dbReference>
<dbReference type="Gene3D" id="3.40.50.720">
    <property type="entry name" value="NAD(P)-binding Rossmann-like Domain"/>
    <property type="match status" value="1"/>
</dbReference>
<dbReference type="Gene3D" id="3.90.25.10">
    <property type="entry name" value="UDP-galactose 4-epimerase, domain 1"/>
    <property type="match status" value="1"/>
</dbReference>
<feature type="domain" description="NAD-dependent epimerase/dehydratase" evidence="3">
    <location>
        <begin position="13"/>
        <end position="251"/>
    </location>
</feature>
<reference evidence="4 5" key="1">
    <citation type="submission" date="2023-02" db="EMBL/GenBank/DDBJ databases">
        <title>Genome sequence of Sphingomonas naphthae.</title>
        <authorList>
            <person name="Kim S."/>
            <person name="Heo J."/>
            <person name="Kwon S.-W."/>
        </authorList>
    </citation>
    <scope>NUCLEOTIDE SEQUENCE [LARGE SCALE GENOMIC DNA]</scope>
    <source>
        <strain evidence="4 5">KACC 18716</strain>
    </source>
</reference>
<gene>
    <name evidence="4" type="ORF">PQ455_06375</name>
</gene>
<proteinExistence type="inferred from homology"/>
<protein>
    <submittedName>
        <fullName evidence="4">NAD-dependent epimerase/dehydratase family protein</fullName>
    </submittedName>
</protein>
<name>A0ABY7TNN0_9SPHN</name>
<dbReference type="SUPFAM" id="SSF51735">
    <property type="entry name" value="NAD(P)-binding Rossmann-fold domains"/>
    <property type="match status" value="1"/>
</dbReference>
<sequence length="328" mass="34649">MSTHAEDRVFATILLIGASGFVGRYLAAQLRQMAPGARLVCADRTPPAGDGCGIERVSLDLSDARSIDAAVAHVKPSLVFHLAGEASVATAASAERRAWQINTVGSLELALSINEHAPAATLIFASSAEVYGSAFLNGAVSESSAPEPRSTYGKSKLCAEQLLSSALSDDAQLIVVRPTNHIGPGQDRRFALPSFAAQIAAAEATGSAATIRVGNLIAERDFMDVRDVVTAYCRLATISGDLARRETFNVASGTPRSLASMLGGLQKLASVPTSVEVDKQLFREAEISAACVDASRFRAVSGWNPDHSVEETLLDILDEQRTLARDRL</sequence>
<evidence type="ECO:0000313" key="4">
    <source>
        <dbReference type="EMBL" id="WCT74840.1"/>
    </source>
</evidence>
<accession>A0ABY7TNN0</accession>
<dbReference type="EMBL" id="CP117411">
    <property type="protein sequence ID" value="WCT74840.1"/>
    <property type="molecule type" value="Genomic_DNA"/>
</dbReference>
<dbReference type="InterPro" id="IPR001509">
    <property type="entry name" value="Epimerase_deHydtase"/>
</dbReference>
<organism evidence="4 5">
    <name type="scientific">Sphingomonas naphthae</name>
    <dbReference type="NCBI Taxonomy" id="1813468"/>
    <lineage>
        <taxon>Bacteria</taxon>
        <taxon>Pseudomonadati</taxon>
        <taxon>Pseudomonadota</taxon>
        <taxon>Alphaproteobacteria</taxon>
        <taxon>Sphingomonadales</taxon>
        <taxon>Sphingomonadaceae</taxon>
        <taxon>Sphingomonas</taxon>
    </lineage>
</organism>
<evidence type="ECO:0000256" key="2">
    <source>
        <dbReference type="ARBA" id="ARBA00007637"/>
    </source>
</evidence>
<evidence type="ECO:0000256" key="1">
    <source>
        <dbReference type="ARBA" id="ARBA00005125"/>
    </source>
</evidence>
<dbReference type="RefSeq" id="WP_273690214.1">
    <property type="nucleotide sequence ID" value="NZ_CP117411.1"/>
</dbReference>
<dbReference type="InterPro" id="IPR036291">
    <property type="entry name" value="NAD(P)-bd_dom_sf"/>
</dbReference>
<dbReference type="Proteomes" id="UP001220395">
    <property type="component" value="Chromosome"/>
</dbReference>
<dbReference type="PANTHER" id="PTHR43000">
    <property type="entry name" value="DTDP-D-GLUCOSE 4,6-DEHYDRATASE-RELATED"/>
    <property type="match status" value="1"/>
</dbReference>
<evidence type="ECO:0000259" key="3">
    <source>
        <dbReference type="Pfam" id="PF01370"/>
    </source>
</evidence>
<keyword evidence="5" id="KW-1185">Reference proteome</keyword>